<reference evidence="1" key="1">
    <citation type="journal article" date="2015" name="Nature">
        <title>Complex archaea that bridge the gap between prokaryotes and eukaryotes.</title>
        <authorList>
            <person name="Spang A."/>
            <person name="Saw J.H."/>
            <person name="Jorgensen S.L."/>
            <person name="Zaremba-Niedzwiedzka K."/>
            <person name="Martijn J."/>
            <person name="Lind A.E."/>
            <person name="van Eijk R."/>
            <person name="Schleper C."/>
            <person name="Guy L."/>
            <person name="Ettema T.J."/>
        </authorList>
    </citation>
    <scope>NUCLEOTIDE SEQUENCE</scope>
</reference>
<evidence type="ECO:0000313" key="1">
    <source>
        <dbReference type="EMBL" id="KKN06852.1"/>
    </source>
</evidence>
<name>A0A0F9N4Y7_9ZZZZ</name>
<protein>
    <submittedName>
        <fullName evidence="1">Uncharacterized protein</fullName>
    </submittedName>
</protein>
<organism evidence="1">
    <name type="scientific">marine sediment metagenome</name>
    <dbReference type="NCBI Taxonomy" id="412755"/>
    <lineage>
        <taxon>unclassified sequences</taxon>
        <taxon>metagenomes</taxon>
        <taxon>ecological metagenomes</taxon>
    </lineage>
</organism>
<gene>
    <name evidence="1" type="ORF">LCGC14_1073110</name>
</gene>
<dbReference type="AlphaFoldDB" id="A0A0F9N4Y7"/>
<dbReference type="EMBL" id="LAZR01004637">
    <property type="protein sequence ID" value="KKN06852.1"/>
    <property type="molecule type" value="Genomic_DNA"/>
</dbReference>
<comment type="caution">
    <text evidence="1">The sequence shown here is derived from an EMBL/GenBank/DDBJ whole genome shotgun (WGS) entry which is preliminary data.</text>
</comment>
<accession>A0A0F9N4Y7</accession>
<sequence length="159" mass="18376">MKSETKQKINQILAKLDDGSEITAQIESAQLRDPMGALRDALYNFFEVRLTKIEEQDIFQKAIEQKLLNRMNEDKLTVGQMIHLYSMLNTESTLKTESLLNIMKARDQAIVPLVVQNQDNQNNHNDYKILDPVKRATINELKEYIKEIIAEDVVEKKGE</sequence>
<proteinExistence type="predicted"/>